<feature type="transmembrane region" description="Helical" evidence="5">
    <location>
        <begin position="6"/>
        <end position="25"/>
    </location>
</feature>
<dbReference type="GO" id="GO:0032259">
    <property type="term" value="P:methylation"/>
    <property type="evidence" value="ECO:0007669"/>
    <property type="project" value="UniProtKB-KW"/>
</dbReference>
<accession>A0AA90HCL2</accession>
<dbReference type="GO" id="GO:0004671">
    <property type="term" value="F:protein C-terminal S-isoprenylcysteine carboxyl O-methyltransferase activity"/>
    <property type="evidence" value="ECO:0007669"/>
    <property type="project" value="UniProtKB-EC"/>
</dbReference>
<keyword evidence="4 5" id="KW-0472">Membrane</keyword>
<proteinExistence type="predicted"/>
<feature type="transmembrane region" description="Helical" evidence="5">
    <location>
        <begin position="134"/>
        <end position="155"/>
    </location>
</feature>
<organism evidence="6">
    <name type="scientific">Streptantibioticus silvisoli</name>
    <dbReference type="NCBI Taxonomy" id="2705255"/>
    <lineage>
        <taxon>Bacteria</taxon>
        <taxon>Bacillati</taxon>
        <taxon>Actinomycetota</taxon>
        <taxon>Actinomycetes</taxon>
        <taxon>Kitasatosporales</taxon>
        <taxon>Streptomycetaceae</taxon>
        <taxon>Streptantibioticus</taxon>
    </lineage>
</organism>
<dbReference type="EMBL" id="JABXJJ020000043">
    <property type="protein sequence ID" value="MDI5973250.1"/>
    <property type="molecule type" value="Genomic_DNA"/>
</dbReference>
<gene>
    <name evidence="6" type="ORF">POF50_028545</name>
</gene>
<keyword evidence="2 5" id="KW-0812">Transmembrane</keyword>
<evidence type="ECO:0000256" key="5">
    <source>
        <dbReference type="SAM" id="Phobius"/>
    </source>
</evidence>
<dbReference type="PANTHER" id="PTHR43847">
    <property type="entry name" value="BLL3993 PROTEIN"/>
    <property type="match status" value="1"/>
</dbReference>
<keyword evidence="6" id="KW-0808">Transferase</keyword>
<evidence type="ECO:0000256" key="1">
    <source>
        <dbReference type="ARBA" id="ARBA00004127"/>
    </source>
</evidence>
<dbReference type="GO" id="GO:0012505">
    <property type="term" value="C:endomembrane system"/>
    <property type="evidence" value="ECO:0007669"/>
    <property type="project" value="UniProtKB-SubCell"/>
</dbReference>
<dbReference type="EC" id="2.1.1.334" evidence="6"/>
<dbReference type="AlphaFoldDB" id="A0AA90HCL2"/>
<sequence>MKAYFDHHVVSGVLFGATLVVWMASELRQGRKTRTEAQKTDRQSFAVARICVGAAWLVTALTSSALPATTIHGGGITFGVGLAICWMGIALRWWAFRTLGRFFTFKVMTSADQPVIRTGPYRVLRHPSYTGAEVAFLGMAVMYGNWIGVAALAVLPMVGFANRIRVEEAALNATLGDAYRAFAAGRKRMIPFVW</sequence>
<dbReference type="Pfam" id="PF04191">
    <property type="entry name" value="PEMT"/>
    <property type="match status" value="1"/>
</dbReference>
<feature type="transmembrane region" description="Helical" evidence="5">
    <location>
        <begin position="72"/>
        <end position="95"/>
    </location>
</feature>
<feature type="transmembrane region" description="Helical" evidence="5">
    <location>
        <begin position="46"/>
        <end position="66"/>
    </location>
</feature>
<comment type="subcellular location">
    <subcellularLocation>
        <location evidence="1">Endomembrane system</location>
        <topology evidence="1">Multi-pass membrane protein</topology>
    </subcellularLocation>
</comment>
<dbReference type="PANTHER" id="PTHR43847:SF1">
    <property type="entry name" value="BLL3993 PROTEIN"/>
    <property type="match status" value="1"/>
</dbReference>
<protein>
    <submittedName>
        <fullName evidence="6">Isoprenylcysteine carboxylmethyltransferase family protein</fullName>
        <ecNumber evidence="6">2.1.1.100</ecNumber>
        <ecNumber evidence="6">2.1.1.334</ecNumber>
    </submittedName>
</protein>
<keyword evidence="3 5" id="KW-1133">Transmembrane helix</keyword>
<evidence type="ECO:0000256" key="4">
    <source>
        <dbReference type="ARBA" id="ARBA00023136"/>
    </source>
</evidence>
<comment type="caution">
    <text evidence="6">The sequence shown here is derived from an EMBL/GenBank/DDBJ whole genome shotgun (WGS) entry which is preliminary data.</text>
</comment>
<keyword evidence="6" id="KW-0489">Methyltransferase</keyword>
<dbReference type="InterPro" id="IPR052527">
    <property type="entry name" value="Metal_cation-efflux_comp"/>
</dbReference>
<evidence type="ECO:0000256" key="3">
    <source>
        <dbReference type="ARBA" id="ARBA00022989"/>
    </source>
</evidence>
<dbReference type="InterPro" id="IPR007318">
    <property type="entry name" value="Phopholipid_MeTrfase"/>
</dbReference>
<dbReference type="EC" id="2.1.1.100" evidence="6"/>
<evidence type="ECO:0000313" key="6">
    <source>
        <dbReference type="EMBL" id="MDI5973250.1"/>
    </source>
</evidence>
<reference evidence="6" key="1">
    <citation type="submission" date="2023-05" db="EMBL/GenBank/DDBJ databases">
        <title>Streptantibioticus silvisoli sp. nov., acidotolerant actinomycetes 1 from pine litter.</title>
        <authorList>
            <person name="Swiecimska M."/>
            <person name="Golinska P."/>
            <person name="Sangal V."/>
            <person name="Wachnowicz B."/>
            <person name="Goodfellow M."/>
        </authorList>
    </citation>
    <scope>NUCLEOTIDE SEQUENCE</scope>
    <source>
        <strain evidence="6">SL13</strain>
    </source>
</reference>
<evidence type="ECO:0000256" key="2">
    <source>
        <dbReference type="ARBA" id="ARBA00022692"/>
    </source>
</evidence>
<dbReference type="RefSeq" id="WP_271316728.1">
    <property type="nucleotide sequence ID" value="NZ_JABXJJ020000043.1"/>
</dbReference>
<name>A0AA90HCL2_9ACTN</name>
<dbReference type="Gene3D" id="1.20.120.1630">
    <property type="match status" value="1"/>
</dbReference>